<keyword evidence="3" id="KW-0256">Endoplasmic reticulum</keyword>
<keyword evidence="2 6" id="KW-0732">Signal</keyword>
<dbReference type="OrthoDB" id="1726119at2759"/>
<evidence type="ECO:0000256" key="6">
    <source>
        <dbReference type="SAM" id="SignalP"/>
    </source>
</evidence>
<protein>
    <recommendedName>
        <fullName evidence="7">J domain-containing protein</fullName>
    </recommendedName>
</protein>
<dbReference type="GO" id="GO:0034975">
    <property type="term" value="P:protein folding in endoplasmic reticulum"/>
    <property type="evidence" value="ECO:0007669"/>
    <property type="project" value="TreeGrafter"/>
</dbReference>
<dbReference type="Gene3D" id="1.25.40.10">
    <property type="entry name" value="Tetratricopeptide repeat domain"/>
    <property type="match status" value="1"/>
</dbReference>
<reference evidence="8" key="1">
    <citation type="journal article" date="2019" name="G3 (Bethesda)">
        <title>Genome Assemblies of Two Rare Opportunistic Yeast Pathogens: Diutina rugosa (syn. Candida rugosa) and Trichomonascus ciferrii (syn. Candida ciferrii).</title>
        <authorList>
            <person name="Mixao V."/>
            <person name="Saus E."/>
            <person name="Hansen A.P."/>
            <person name="Lass-Florl C."/>
            <person name="Gabaldon T."/>
        </authorList>
    </citation>
    <scope>NUCLEOTIDE SEQUENCE</scope>
    <source>
        <strain evidence="8">CBS 4856</strain>
    </source>
</reference>
<feature type="repeat" description="TPR" evidence="4">
    <location>
        <begin position="22"/>
        <end position="55"/>
    </location>
</feature>
<evidence type="ECO:0000259" key="7">
    <source>
        <dbReference type="PROSITE" id="PS50076"/>
    </source>
</evidence>
<sequence length="512" mass="57904">MHLRGLLLGLAAISVVGAESSSSVFVSQGDRHLGLGEVQAAINAYDSAIRAEPDNYLYLFKRGAAYLSAGKDSKALEDLSEVLRLQPEFEGALSQRARILLQRGRFDEARKDGKRLGAERRKEMERTIAETEKTWKEAEKRYRGGDYRACDELASVAVDHAPKWAQLRGLRAECRLHDANLRGALVDLSHLQALEPQQTANYVRSARVQYYGLHEYDKALQSLRRCLQFDPDSKECIGANKQIRRVEKRVKDFTDEDNRRRKAAGHPLFDSILQTLETEGLYKELEAQTQAELEAAGVSKPGGSVELVRRLDEALCDAHLHRKSYDRGLPYCESVLKHRPDYVPAILLKAQRAMDAEKHEEAIHVLREAIDQHGVKDNKIQAKLREAHIEAKRAKSKDYYKILGVGKSADDREIKKAFRTKTKEYHPDKYRGELSEEQVLQKMADINEAYEILSDAEKRRQYDSGQLDGDGGAGGGPFGSYEQRFHNNPFGPGGAGFDFGQFGKQFHFQFQR</sequence>
<dbReference type="PROSITE" id="PS50076">
    <property type="entry name" value="DNAJ_2"/>
    <property type="match status" value="1"/>
</dbReference>
<feature type="chain" id="PRO_5024966638" description="J domain-containing protein" evidence="6">
    <location>
        <begin position="19"/>
        <end position="512"/>
    </location>
</feature>
<evidence type="ECO:0000313" key="9">
    <source>
        <dbReference type="Proteomes" id="UP000761534"/>
    </source>
</evidence>
<dbReference type="PRINTS" id="PR00625">
    <property type="entry name" value="JDOMAIN"/>
</dbReference>
<dbReference type="AlphaFoldDB" id="A0A642VCA2"/>
<dbReference type="PANTHER" id="PTHR44140:SF2">
    <property type="entry name" value="LD25575P"/>
    <property type="match status" value="1"/>
</dbReference>
<accession>A0A642VCA2</accession>
<dbReference type="InterPro" id="IPR001623">
    <property type="entry name" value="DnaJ_domain"/>
</dbReference>
<evidence type="ECO:0000256" key="1">
    <source>
        <dbReference type="ARBA" id="ARBA00004240"/>
    </source>
</evidence>
<dbReference type="InterPro" id="IPR036869">
    <property type="entry name" value="J_dom_sf"/>
</dbReference>
<feature type="compositionally biased region" description="Gly residues" evidence="5">
    <location>
        <begin position="468"/>
        <end position="478"/>
    </location>
</feature>
<dbReference type="EMBL" id="SWFS01000135">
    <property type="protein sequence ID" value="KAA8915854.1"/>
    <property type="molecule type" value="Genomic_DNA"/>
</dbReference>
<evidence type="ECO:0000256" key="5">
    <source>
        <dbReference type="SAM" id="MobiDB-lite"/>
    </source>
</evidence>
<dbReference type="Pfam" id="PF13432">
    <property type="entry name" value="TPR_16"/>
    <property type="match status" value="1"/>
</dbReference>
<dbReference type="VEuPathDB" id="FungiDB:TRICI_001997"/>
<gene>
    <name evidence="8" type="ORF">TRICI_001997</name>
</gene>
<dbReference type="Gene3D" id="1.10.287.110">
    <property type="entry name" value="DnaJ domain"/>
    <property type="match status" value="1"/>
</dbReference>
<dbReference type="SMART" id="SM00028">
    <property type="entry name" value="TPR"/>
    <property type="match status" value="5"/>
</dbReference>
<feature type="signal peptide" evidence="6">
    <location>
        <begin position="1"/>
        <end position="18"/>
    </location>
</feature>
<dbReference type="InterPro" id="IPR011990">
    <property type="entry name" value="TPR-like_helical_dom_sf"/>
</dbReference>
<feature type="repeat" description="TPR" evidence="4">
    <location>
        <begin position="200"/>
        <end position="233"/>
    </location>
</feature>
<dbReference type="SUPFAM" id="SSF48452">
    <property type="entry name" value="TPR-like"/>
    <property type="match status" value="2"/>
</dbReference>
<feature type="domain" description="J" evidence="7">
    <location>
        <begin position="398"/>
        <end position="466"/>
    </location>
</feature>
<dbReference type="Pfam" id="PF00226">
    <property type="entry name" value="DnaJ"/>
    <property type="match status" value="1"/>
</dbReference>
<evidence type="ECO:0000256" key="2">
    <source>
        <dbReference type="ARBA" id="ARBA00022729"/>
    </source>
</evidence>
<dbReference type="GO" id="GO:0005783">
    <property type="term" value="C:endoplasmic reticulum"/>
    <property type="evidence" value="ECO:0007669"/>
    <property type="project" value="UniProtKB-SubCell"/>
</dbReference>
<dbReference type="GO" id="GO:0051787">
    <property type="term" value="F:misfolded protein binding"/>
    <property type="evidence" value="ECO:0007669"/>
    <property type="project" value="TreeGrafter"/>
</dbReference>
<dbReference type="CDD" id="cd06257">
    <property type="entry name" value="DnaJ"/>
    <property type="match status" value="1"/>
</dbReference>
<dbReference type="PROSITE" id="PS50005">
    <property type="entry name" value="TPR"/>
    <property type="match status" value="3"/>
</dbReference>
<evidence type="ECO:0000256" key="3">
    <source>
        <dbReference type="ARBA" id="ARBA00022824"/>
    </source>
</evidence>
<keyword evidence="9" id="KW-1185">Reference proteome</keyword>
<evidence type="ECO:0000313" key="8">
    <source>
        <dbReference type="EMBL" id="KAA8915854.1"/>
    </source>
</evidence>
<feature type="repeat" description="TPR" evidence="4">
    <location>
        <begin position="56"/>
        <end position="89"/>
    </location>
</feature>
<feature type="region of interest" description="Disordered" evidence="5">
    <location>
        <begin position="462"/>
        <end position="484"/>
    </location>
</feature>
<dbReference type="InterPro" id="IPR019734">
    <property type="entry name" value="TPR_rpt"/>
</dbReference>
<comment type="subcellular location">
    <subcellularLocation>
        <location evidence="1">Endoplasmic reticulum</location>
    </subcellularLocation>
</comment>
<dbReference type="Proteomes" id="UP000761534">
    <property type="component" value="Unassembled WGS sequence"/>
</dbReference>
<evidence type="ECO:0000256" key="4">
    <source>
        <dbReference type="PROSITE-ProRule" id="PRU00339"/>
    </source>
</evidence>
<dbReference type="PANTHER" id="PTHR44140">
    <property type="entry name" value="LD25575P"/>
    <property type="match status" value="1"/>
</dbReference>
<dbReference type="InterPro" id="IPR051727">
    <property type="entry name" value="DnaJ_C3_Co-chaperones"/>
</dbReference>
<dbReference type="GO" id="GO:0051087">
    <property type="term" value="F:protein-folding chaperone binding"/>
    <property type="evidence" value="ECO:0007669"/>
    <property type="project" value="TreeGrafter"/>
</dbReference>
<dbReference type="SUPFAM" id="SSF46565">
    <property type="entry name" value="Chaperone J-domain"/>
    <property type="match status" value="1"/>
</dbReference>
<dbReference type="SMART" id="SM00271">
    <property type="entry name" value="DnaJ"/>
    <property type="match status" value="1"/>
</dbReference>
<comment type="caution">
    <text evidence="8">The sequence shown here is derived from an EMBL/GenBank/DDBJ whole genome shotgun (WGS) entry which is preliminary data.</text>
</comment>
<keyword evidence="4" id="KW-0802">TPR repeat</keyword>
<proteinExistence type="predicted"/>
<organism evidence="8 9">
    <name type="scientific">Trichomonascus ciferrii</name>
    <dbReference type="NCBI Taxonomy" id="44093"/>
    <lineage>
        <taxon>Eukaryota</taxon>
        <taxon>Fungi</taxon>
        <taxon>Dikarya</taxon>
        <taxon>Ascomycota</taxon>
        <taxon>Saccharomycotina</taxon>
        <taxon>Dipodascomycetes</taxon>
        <taxon>Dipodascales</taxon>
        <taxon>Trichomonascaceae</taxon>
        <taxon>Trichomonascus</taxon>
        <taxon>Trichomonascus ciferrii complex</taxon>
    </lineage>
</organism>
<name>A0A642VCA2_9ASCO</name>